<evidence type="ECO:0000313" key="2">
    <source>
        <dbReference type="EMBL" id="THU65260.1"/>
    </source>
</evidence>
<proteinExistence type="predicted"/>
<evidence type="ECO:0000313" key="3">
    <source>
        <dbReference type="Proteomes" id="UP000317650"/>
    </source>
</evidence>
<gene>
    <name evidence="2" type="ORF">C4D60_Mb05t01770</name>
</gene>
<reference evidence="2 3" key="1">
    <citation type="journal article" date="2019" name="Nat. Plants">
        <title>Genome sequencing of Musa balbisiana reveals subgenome evolution and function divergence in polyploid bananas.</title>
        <authorList>
            <person name="Yao X."/>
        </authorList>
    </citation>
    <scope>NUCLEOTIDE SEQUENCE [LARGE SCALE GENOMIC DNA]</scope>
    <source>
        <strain evidence="3">cv. DH-PKW</strain>
        <tissue evidence="2">Leaves</tissue>
    </source>
</reference>
<feature type="region of interest" description="Disordered" evidence="1">
    <location>
        <begin position="41"/>
        <end position="72"/>
    </location>
</feature>
<organism evidence="2 3">
    <name type="scientific">Musa balbisiana</name>
    <name type="common">Banana</name>
    <dbReference type="NCBI Taxonomy" id="52838"/>
    <lineage>
        <taxon>Eukaryota</taxon>
        <taxon>Viridiplantae</taxon>
        <taxon>Streptophyta</taxon>
        <taxon>Embryophyta</taxon>
        <taxon>Tracheophyta</taxon>
        <taxon>Spermatophyta</taxon>
        <taxon>Magnoliopsida</taxon>
        <taxon>Liliopsida</taxon>
        <taxon>Zingiberales</taxon>
        <taxon>Musaceae</taxon>
        <taxon>Musa</taxon>
    </lineage>
</organism>
<name>A0A4S8JT10_MUSBA</name>
<accession>A0A4S8JT10</accession>
<sequence>MCKIKTHENNLYWHNGALFLLRLSHPLVSRSGDGLGFRFGDGADQLHRDGGGRRRHRPPPRGRQAVRGHSPPRLTLARRRVRLCLPSDLQSTSTHNKAKHAVMMMALIPPISPFPEQLACMHACSDVLE</sequence>
<feature type="compositionally biased region" description="Basic residues" evidence="1">
    <location>
        <begin position="53"/>
        <end position="66"/>
    </location>
</feature>
<dbReference type="EMBL" id="PYDT01000003">
    <property type="protein sequence ID" value="THU65260.1"/>
    <property type="molecule type" value="Genomic_DNA"/>
</dbReference>
<dbReference type="AlphaFoldDB" id="A0A4S8JT10"/>
<comment type="caution">
    <text evidence="2">The sequence shown here is derived from an EMBL/GenBank/DDBJ whole genome shotgun (WGS) entry which is preliminary data.</text>
</comment>
<protein>
    <submittedName>
        <fullName evidence="2">Uncharacterized protein</fullName>
    </submittedName>
</protein>
<dbReference type="Proteomes" id="UP000317650">
    <property type="component" value="Chromosome 5"/>
</dbReference>
<keyword evidence="3" id="KW-1185">Reference proteome</keyword>
<evidence type="ECO:0000256" key="1">
    <source>
        <dbReference type="SAM" id="MobiDB-lite"/>
    </source>
</evidence>